<dbReference type="Proteomes" id="UP000268285">
    <property type="component" value="Unassembled WGS sequence"/>
</dbReference>
<sequence>MVIATLVPARGGAADISSIGTKVAVALLFFLHGARLSPEHVWNGIRQWQLHLMVLAATFAIFPILGVVASGWIGPWLGPDLGNGLLYMCLVPSAMQS</sequence>
<keyword evidence="3" id="KW-1185">Reference proteome</keyword>
<dbReference type="InterPro" id="IPR038770">
    <property type="entry name" value="Na+/solute_symporter_sf"/>
</dbReference>
<feature type="transmembrane region" description="Helical" evidence="1">
    <location>
        <begin position="52"/>
        <end position="73"/>
    </location>
</feature>
<evidence type="ECO:0000256" key="1">
    <source>
        <dbReference type="SAM" id="Phobius"/>
    </source>
</evidence>
<dbReference type="Pfam" id="PF13593">
    <property type="entry name" value="SBF_like"/>
    <property type="match status" value="1"/>
</dbReference>
<reference evidence="2 3" key="1">
    <citation type="submission" date="2018-09" db="EMBL/GenBank/DDBJ databases">
        <authorList>
            <person name="Tagini F."/>
        </authorList>
    </citation>
    <scope>NUCLEOTIDE SEQUENCE [LARGE SCALE GENOMIC DNA]</scope>
    <source>
        <strain evidence="2 3">MK142</strain>
    </source>
</reference>
<keyword evidence="1" id="KW-1133">Transmembrane helix</keyword>
<dbReference type="EMBL" id="UPHU01000001">
    <property type="protein sequence ID" value="VBA45599.1"/>
    <property type="molecule type" value="Genomic_DNA"/>
</dbReference>
<evidence type="ECO:0000313" key="3">
    <source>
        <dbReference type="Proteomes" id="UP000268285"/>
    </source>
</evidence>
<keyword evidence="1" id="KW-0472">Membrane</keyword>
<dbReference type="AlphaFoldDB" id="A0A498QI72"/>
<gene>
    <name evidence="2" type="ORF">LAUMK142_00053</name>
</gene>
<protein>
    <submittedName>
        <fullName evidence="2">Uncharacterized protein</fullName>
    </submittedName>
</protein>
<dbReference type="OrthoDB" id="9792271at2"/>
<dbReference type="Gene3D" id="1.20.1530.20">
    <property type="match status" value="1"/>
</dbReference>
<accession>A0A498QI72</accession>
<keyword evidence="1" id="KW-0812">Transmembrane</keyword>
<evidence type="ECO:0000313" key="2">
    <source>
        <dbReference type="EMBL" id="VBA45599.1"/>
    </source>
</evidence>
<name>A0A498QI72_9MYCO</name>
<dbReference type="InterPro" id="IPR016833">
    <property type="entry name" value="Put_Na-Bile_cotransptr"/>
</dbReference>
<proteinExistence type="predicted"/>
<organism evidence="2 3">
    <name type="scientific">Mycobacterium pseudokansasii</name>
    <dbReference type="NCBI Taxonomy" id="2341080"/>
    <lineage>
        <taxon>Bacteria</taxon>
        <taxon>Bacillati</taxon>
        <taxon>Actinomycetota</taxon>
        <taxon>Actinomycetes</taxon>
        <taxon>Mycobacteriales</taxon>
        <taxon>Mycobacteriaceae</taxon>
        <taxon>Mycobacterium</taxon>
    </lineage>
</organism>